<dbReference type="PROSITE" id="PS51257">
    <property type="entry name" value="PROKAR_LIPOPROTEIN"/>
    <property type="match status" value="1"/>
</dbReference>
<dbReference type="EMBL" id="JAFIDN010000003">
    <property type="protein sequence ID" value="MBP3192246.1"/>
    <property type="molecule type" value="Genomic_DNA"/>
</dbReference>
<protein>
    <recommendedName>
        <fullName evidence="4">Lipoprotein</fullName>
    </recommendedName>
</protein>
<dbReference type="AlphaFoldDB" id="A0A8J7UT49"/>
<sequence>MSKLKSLIIITFSALLVTLSLQGCEDNPVDSEGGDHAPAVGFELEMDGDVLVSYFLRQYEFDPDGVFEDNIVLDEEIAVGGKVVFREADLDPETGHTPQMKVHYLDENRDRISLPEYYADGERNPDGEWYLEFEYFEAGSRNTRLSPEDRPFQAVYDKTDGQTWVFKMEARHHGRADMRINLFHLDHTDMTPIPLPVYFDLES</sequence>
<evidence type="ECO:0008006" key="4">
    <source>
        <dbReference type="Google" id="ProtNLM"/>
    </source>
</evidence>
<keyword evidence="3" id="KW-1185">Reference proteome</keyword>
<dbReference type="Proteomes" id="UP000673975">
    <property type="component" value="Unassembled WGS sequence"/>
</dbReference>
<name>A0A8J7UT49_9BACT</name>
<gene>
    <name evidence="2" type="ORF">NATSA_06200</name>
</gene>
<comment type="caution">
    <text evidence="2">The sequence shown here is derived from an EMBL/GenBank/DDBJ whole genome shotgun (WGS) entry which is preliminary data.</text>
</comment>
<accession>A0A8J7UT49</accession>
<evidence type="ECO:0000256" key="1">
    <source>
        <dbReference type="SAM" id="SignalP"/>
    </source>
</evidence>
<proteinExistence type="predicted"/>
<dbReference type="RefSeq" id="WP_210511136.1">
    <property type="nucleotide sequence ID" value="NZ_JAFIDN010000003.1"/>
</dbReference>
<reference evidence="2" key="1">
    <citation type="submission" date="2021-02" db="EMBL/GenBank/DDBJ databases">
        <title>Natronogracilivirga saccharolytica gen. nov. sp. nov. a new anaerobic, haloalkiliphilic carbohydrate-fermenting bacterium from soda lake and proposing of Cyclonatronumiaceae fam. nov. in the phylum Balneolaeota.</title>
        <authorList>
            <person name="Zhilina T.N."/>
            <person name="Sorokin D.Y."/>
            <person name="Zavarzina D.G."/>
            <person name="Toshchakov S.V."/>
            <person name="Kublanov I.V."/>
        </authorList>
    </citation>
    <scope>NUCLEOTIDE SEQUENCE</scope>
    <source>
        <strain evidence="2">Z-1702</strain>
    </source>
</reference>
<keyword evidence="1" id="KW-0732">Signal</keyword>
<feature type="chain" id="PRO_5035210837" description="Lipoprotein" evidence="1">
    <location>
        <begin position="24"/>
        <end position="203"/>
    </location>
</feature>
<evidence type="ECO:0000313" key="2">
    <source>
        <dbReference type="EMBL" id="MBP3192246.1"/>
    </source>
</evidence>
<evidence type="ECO:0000313" key="3">
    <source>
        <dbReference type="Proteomes" id="UP000673975"/>
    </source>
</evidence>
<feature type="signal peptide" evidence="1">
    <location>
        <begin position="1"/>
        <end position="23"/>
    </location>
</feature>
<organism evidence="2 3">
    <name type="scientific">Natronogracilivirga saccharolytica</name>
    <dbReference type="NCBI Taxonomy" id="2812953"/>
    <lineage>
        <taxon>Bacteria</taxon>
        <taxon>Pseudomonadati</taxon>
        <taxon>Balneolota</taxon>
        <taxon>Balneolia</taxon>
        <taxon>Balneolales</taxon>
        <taxon>Cyclonatronaceae</taxon>
        <taxon>Natronogracilivirga</taxon>
    </lineage>
</organism>